<keyword evidence="1" id="KW-0472">Membrane</keyword>
<organism evidence="2 3">
    <name type="scientific">Panagrellus redivivus</name>
    <name type="common">Microworm</name>
    <dbReference type="NCBI Taxonomy" id="6233"/>
    <lineage>
        <taxon>Eukaryota</taxon>
        <taxon>Metazoa</taxon>
        <taxon>Ecdysozoa</taxon>
        <taxon>Nematoda</taxon>
        <taxon>Chromadorea</taxon>
        <taxon>Rhabditida</taxon>
        <taxon>Tylenchina</taxon>
        <taxon>Panagrolaimomorpha</taxon>
        <taxon>Panagrolaimoidea</taxon>
        <taxon>Panagrolaimidae</taxon>
        <taxon>Panagrellus</taxon>
    </lineage>
</organism>
<feature type="transmembrane region" description="Helical" evidence="1">
    <location>
        <begin position="524"/>
        <end position="545"/>
    </location>
</feature>
<feature type="transmembrane region" description="Helical" evidence="1">
    <location>
        <begin position="490"/>
        <end position="517"/>
    </location>
</feature>
<sequence>MPLAALPYGFKKRLIVLAPLSIVNNFSQIATLYAAGQKKTLLCSEFGSTYCHQFEYSRKANDGIHTIMPAWNSVLLVDEITDRGKKVYVDDTLILHCQIQGYDKIIPYIIGPYTRLVLHGRITWNQVQRLIHAGVKQVRINAGIQMPPTEYDDFVDFIVRHNRGPEYNFSFHIKNYYHMELITSLQNAFFNHEAYQLLNNGCNRQTSSLLAIFLYLSATGVAYTSQVLLFSIMKTCLTPKPEKMPLATLPYGFKKRLIVLAPLSIVNNFSRAYSEVEKFRPLLPDVRDDVYITDDHRVCRWAKKDSKMFRIWKYCHQFEYSRKANDGNHTIKPAWNSVLLVDEIIDHGKKIYVDDTLILHCQIQGYEKIIPYIMGPYTRLVLHGRITWNQVQRLIHAGVKQIRINARIQIQPAEYNDFVDFIVRHCRGPEYNFSFYSNNYYHVALFITLKNAYRNHGTHHIPNDGYDRKTIHVVYQRYRQDRVYYSCTIYFWHFTTSAIVFLLIALVCGEFPSLFFYKDMRNDFVPVIIVLILCIFLTIHGWIVIFAPVNILPLDIVSDDLLENGN</sequence>
<keyword evidence="1" id="KW-0812">Transmembrane</keyword>
<name>A0A7E4V0Q5_PANRE</name>
<protein>
    <submittedName>
        <fullName evidence="3">Recep_L_domain domain-containing protein</fullName>
    </submittedName>
</protein>
<accession>A0A7E4V0Q5</accession>
<dbReference type="AlphaFoldDB" id="A0A7E4V0Q5"/>
<evidence type="ECO:0000313" key="3">
    <source>
        <dbReference type="WBParaSite" id="Pan_g15163.t1"/>
    </source>
</evidence>
<keyword evidence="2" id="KW-1185">Reference proteome</keyword>
<dbReference type="WBParaSite" id="Pan_g15163.t1">
    <property type="protein sequence ID" value="Pan_g15163.t1"/>
    <property type="gene ID" value="Pan_g15163"/>
</dbReference>
<dbReference type="Proteomes" id="UP000492821">
    <property type="component" value="Unassembled WGS sequence"/>
</dbReference>
<keyword evidence="1" id="KW-1133">Transmembrane helix</keyword>
<reference evidence="2" key="1">
    <citation type="journal article" date="2013" name="Genetics">
        <title>The draft genome and transcriptome of Panagrellus redivivus are shaped by the harsh demands of a free-living lifestyle.</title>
        <authorList>
            <person name="Srinivasan J."/>
            <person name="Dillman A.R."/>
            <person name="Macchietto M.G."/>
            <person name="Heikkinen L."/>
            <person name="Lakso M."/>
            <person name="Fracchia K.M."/>
            <person name="Antoshechkin I."/>
            <person name="Mortazavi A."/>
            <person name="Wong G."/>
            <person name="Sternberg P.W."/>
        </authorList>
    </citation>
    <scope>NUCLEOTIDE SEQUENCE [LARGE SCALE GENOMIC DNA]</scope>
    <source>
        <strain evidence="2">MT8872</strain>
    </source>
</reference>
<evidence type="ECO:0000313" key="2">
    <source>
        <dbReference type="Proteomes" id="UP000492821"/>
    </source>
</evidence>
<reference evidence="3" key="2">
    <citation type="submission" date="2020-10" db="UniProtKB">
        <authorList>
            <consortium name="WormBaseParasite"/>
        </authorList>
    </citation>
    <scope>IDENTIFICATION</scope>
</reference>
<proteinExistence type="predicted"/>
<evidence type="ECO:0000256" key="1">
    <source>
        <dbReference type="SAM" id="Phobius"/>
    </source>
</evidence>